<feature type="transmembrane region" description="Helical" evidence="1">
    <location>
        <begin position="513"/>
        <end position="533"/>
    </location>
</feature>
<feature type="transmembrane region" description="Helical" evidence="1">
    <location>
        <begin position="965"/>
        <end position="986"/>
    </location>
</feature>
<feature type="transmembrane region" description="Helical" evidence="1">
    <location>
        <begin position="229"/>
        <end position="256"/>
    </location>
</feature>
<feature type="transmembrane region" description="Helical" evidence="1">
    <location>
        <begin position="419"/>
        <end position="440"/>
    </location>
</feature>
<feature type="transmembrane region" description="Helical" evidence="1">
    <location>
        <begin position="65"/>
        <end position="87"/>
    </location>
</feature>
<dbReference type="Proteomes" id="UP000597762">
    <property type="component" value="Unassembled WGS sequence"/>
</dbReference>
<keyword evidence="3" id="KW-1185">Reference proteome</keyword>
<accession>A0A812DTZ9</accession>
<keyword evidence="1" id="KW-1133">Transmembrane helix</keyword>
<name>A0A812DTZ9_ACAPH</name>
<feature type="transmembrane region" description="Helical" evidence="1">
    <location>
        <begin position="173"/>
        <end position="193"/>
    </location>
</feature>
<organism evidence="2 3">
    <name type="scientific">Acanthosepion pharaonis</name>
    <name type="common">Pharaoh cuttlefish</name>
    <name type="synonym">Sepia pharaonis</name>
    <dbReference type="NCBI Taxonomy" id="158019"/>
    <lineage>
        <taxon>Eukaryota</taxon>
        <taxon>Metazoa</taxon>
        <taxon>Spiralia</taxon>
        <taxon>Lophotrochozoa</taxon>
        <taxon>Mollusca</taxon>
        <taxon>Cephalopoda</taxon>
        <taxon>Coleoidea</taxon>
        <taxon>Decapodiformes</taxon>
        <taxon>Sepiida</taxon>
        <taxon>Sepiina</taxon>
        <taxon>Sepiidae</taxon>
        <taxon>Acanthosepion</taxon>
    </lineage>
</organism>
<gene>
    <name evidence="2" type="ORF">SPHA_62527</name>
</gene>
<feature type="transmembrane region" description="Helical" evidence="1">
    <location>
        <begin position="262"/>
        <end position="284"/>
    </location>
</feature>
<reference evidence="2" key="1">
    <citation type="submission" date="2021-01" db="EMBL/GenBank/DDBJ databases">
        <authorList>
            <person name="Li R."/>
            <person name="Bekaert M."/>
        </authorList>
    </citation>
    <scope>NUCLEOTIDE SEQUENCE</scope>
    <source>
        <strain evidence="2">Farmed</strain>
    </source>
</reference>
<feature type="transmembrane region" description="Helical" evidence="1">
    <location>
        <begin position="684"/>
        <end position="707"/>
    </location>
</feature>
<feature type="transmembrane region" description="Helical" evidence="1">
    <location>
        <begin position="320"/>
        <end position="347"/>
    </location>
</feature>
<evidence type="ECO:0000313" key="2">
    <source>
        <dbReference type="EMBL" id="CAE1311061.1"/>
    </source>
</evidence>
<feature type="transmembrane region" description="Helical" evidence="1">
    <location>
        <begin position="939"/>
        <end position="959"/>
    </location>
</feature>
<dbReference type="EMBL" id="CAHIKZ030004476">
    <property type="protein sequence ID" value="CAE1311061.1"/>
    <property type="molecule type" value="Genomic_DNA"/>
</dbReference>
<keyword evidence="1" id="KW-0472">Membrane</keyword>
<keyword evidence="1" id="KW-0812">Transmembrane</keyword>
<feature type="transmembrane region" description="Helical" evidence="1">
    <location>
        <begin position="446"/>
        <end position="465"/>
    </location>
</feature>
<dbReference type="AlphaFoldDB" id="A0A812DTZ9"/>
<feature type="transmembrane region" description="Helical" evidence="1">
    <location>
        <begin position="778"/>
        <end position="800"/>
    </location>
</feature>
<evidence type="ECO:0000313" key="3">
    <source>
        <dbReference type="Proteomes" id="UP000597762"/>
    </source>
</evidence>
<feature type="transmembrane region" description="Helical" evidence="1">
    <location>
        <begin position="907"/>
        <end position="927"/>
    </location>
</feature>
<feature type="transmembrane region" description="Helical" evidence="1">
    <location>
        <begin position="199"/>
        <end position="217"/>
    </location>
</feature>
<feature type="transmembrane region" description="Helical" evidence="1">
    <location>
        <begin position="881"/>
        <end position="901"/>
    </location>
</feature>
<sequence length="1022" mass="114554">MFSSVTFAPSIFLCVIHFSTLSFLLNFSLSFAFNLSCSHFCSVSSFSCPFVICHCRISLSSLFSSLTLPSIFFLCLLHSVCLSFSTLSFLIKFSSVFLPSICPVSHFYALFSSLSFPLSLFAFNLSCLSSTLSFLISFPLFAFNLCHILPSLCPVSSVTFAFNLSLSHFPHFFLSHFCLFCPFCHFPLSLSVFTLSLSLSFPLSFCIQSVLYHFFFLRPLSSLSFPLSFAFISSLSSICPFSFSVSFLIKFFLFIQSVLYDIFYALCFPHFAISVLSFSVSFLIKFSPSTFCLHFPLSLLPYVCRIFLRSLSSLSFPLSLLPSIILFPLSLLPSISVALFCFPPFCLHLSLSHLFPRSLSFTSCHFLRSLSSLSFPLSFAFQSVLYLFLCHFCLNLSCRIFSLSFLIKFFPLSLSFSRSLSTFVFLFFPLSLFSICRIAFSLSFLIKFSSVTFLPSICPVSISLFPHSFSSVNLPSVCIAFLRSLSSLSFFLCHFCLQSVLYRISTLSLFPHFAFNILFFPLSHFCLQSVYLFRSLSSFSSFSLSLLPSICHRIFFSLSQSVLLPSICPFPLSLLHSICPLHFLSLSHFSISVTLPICLFAISVSFPHLSLPLSFCLHICPLPSLSLFLICELCHSVTLPHLSFFALSLLTFSHLSLLPSLSCHICPFASLVTFHLSLCHLCPFVLFTSVSLSICLSLCHFAPSVAISVTLSHLLSSLSFHLSHLSFSHLCHLFPLWTFAINLSLMPFSTLSSLCHFATSVTFAINLSLYHISTFSFIINFLCLCLHICPCLHFSVFLAISVPSLSHLCHFATSVTLHSVTLSHLHFLLPFLCPFAFTSVTFASLSSWLFSVSFAISPFSLLSLYFLSVLCQICHFRILRLFCYFIFLSIWILCQVCSPSVSFACHFYVAIITFPLSLFAFSLSCHLCNFASSSTSLSLSLLHSLSLHFSVSFIINIFHCDISSIVLYLTFSISVSFYFHLSFAISVCFPHHFTLLISVLSSIPLLCHPLSFDISNFTISSL</sequence>
<feature type="transmembrane region" description="Helical" evidence="1">
    <location>
        <begin position="848"/>
        <end position="869"/>
    </location>
</feature>
<evidence type="ECO:0000256" key="1">
    <source>
        <dbReference type="SAM" id="Phobius"/>
    </source>
</evidence>
<proteinExistence type="predicted"/>
<feature type="transmembrane region" description="Helical" evidence="1">
    <location>
        <begin position="993"/>
        <end position="1012"/>
    </location>
</feature>
<feature type="transmembrane region" description="Helical" evidence="1">
    <location>
        <begin position="7"/>
        <end position="25"/>
    </location>
</feature>
<feature type="transmembrane region" description="Helical" evidence="1">
    <location>
        <begin position="148"/>
        <end position="166"/>
    </location>
</feature>
<protein>
    <submittedName>
        <fullName evidence="2">Uncharacterized protein</fullName>
    </submittedName>
</protein>
<comment type="caution">
    <text evidence="2">The sequence shown here is derived from an EMBL/GenBank/DDBJ whole genome shotgun (WGS) entry which is preliminary data.</text>
</comment>
<feature type="transmembrane region" description="Helical" evidence="1">
    <location>
        <begin position="477"/>
        <end position="501"/>
    </location>
</feature>